<gene>
    <name evidence="1" type="ORF">PBAT_20485</name>
</gene>
<name>A0A168KJG3_9BACL</name>
<protein>
    <submittedName>
        <fullName evidence="1">Uncharacterized protein</fullName>
    </submittedName>
</protein>
<evidence type="ECO:0000313" key="1">
    <source>
        <dbReference type="EMBL" id="OAB42102.1"/>
    </source>
</evidence>
<organism evidence="1 2">
    <name type="scientific">Paenibacillus antarcticus</name>
    <dbReference type="NCBI Taxonomy" id="253703"/>
    <lineage>
        <taxon>Bacteria</taxon>
        <taxon>Bacillati</taxon>
        <taxon>Bacillota</taxon>
        <taxon>Bacilli</taxon>
        <taxon>Bacillales</taxon>
        <taxon>Paenibacillaceae</taxon>
        <taxon>Paenibacillus</taxon>
    </lineage>
</organism>
<keyword evidence="2" id="KW-1185">Reference proteome</keyword>
<sequence>MSIKVRTNQDYFNITADIAKDVFRELPKPLPWIEPSINMLYLNSASSLIFGNFYASIICCSTLLEHTLRLAVLDPVNNGLERKLSNSQLNKYQSIS</sequence>
<comment type="caution">
    <text evidence="1">The sequence shown here is derived from an EMBL/GenBank/DDBJ whole genome shotgun (WGS) entry which is preliminary data.</text>
</comment>
<accession>A0A168KJG3</accession>
<dbReference type="Proteomes" id="UP000077355">
    <property type="component" value="Unassembled WGS sequence"/>
</dbReference>
<dbReference type="RefSeq" id="WP_068652411.1">
    <property type="nucleotide sequence ID" value="NZ_CP043611.1"/>
</dbReference>
<dbReference type="EMBL" id="LVJI01000041">
    <property type="protein sequence ID" value="OAB42102.1"/>
    <property type="molecule type" value="Genomic_DNA"/>
</dbReference>
<reference evidence="1 2" key="1">
    <citation type="submission" date="2016-03" db="EMBL/GenBank/DDBJ databases">
        <title>Draft genome sequence of Paenibacillus antarcticus CECT 5836.</title>
        <authorList>
            <person name="Shin S.-K."/>
            <person name="Yi H."/>
        </authorList>
    </citation>
    <scope>NUCLEOTIDE SEQUENCE [LARGE SCALE GENOMIC DNA]</scope>
    <source>
        <strain evidence="1 2">CECT 5836</strain>
    </source>
</reference>
<dbReference type="AlphaFoldDB" id="A0A168KJG3"/>
<evidence type="ECO:0000313" key="2">
    <source>
        <dbReference type="Proteomes" id="UP000077355"/>
    </source>
</evidence>
<proteinExistence type="predicted"/>
<dbReference type="OrthoDB" id="3035696at2"/>